<dbReference type="InterPro" id="IPR024080">
    <property type="entry name" value="Neurolysin/TOP_N"/>
</dbReference>
<evidence type="ECO:0000256" key="3">
    <source>
        <dbReference type="ARBA" id="ARBA00022723"/>
    </source>
</evidence>
<dbReference type="GO" id="GO:0005758">
    <property type="term" value="C:mitochondrial intermembrane space"/>
    <property type="evidence" value="ECO:0007669"/>
    <property type="project" value="TreeGrafter"/>
</dbReference>
<accession>A0AB34JGU1</accession>
<evidence type="ECO:0000259" key="8">
    <source>
        <dbReference type="Pfam" id="PF01432"/>
    </source>
</evidence>
<dbReference type="Pfam" id="PF01432">
    <property type="entry name" value="Peptidase_M3"/>
    <property type="match status" value="1"/>
</dbReference>
<dbReference type="InterPro" id="IPR024079">
    <property type="entry name" value="MetalloPept_cat_dom_sf"/>
</dbReference>
<evidence type="ECO:0000256" key="1">
    <source>
        <dbReference type="ARBA" id="ARBA00006040"/>
    </source>
</evidence>
<keyword evidence="2 7" id="KW-0645">Protease</keyword>
<dbReference type="InterPro" id="IPR024077">
    <property type="entry name" value="Neurolysin/TOP_dom2"/>
</dbReference>
<protein>
    <recommendedName>
        <fullName evidence="8">Peptidase M3A/M3B catalytic domain-containing protein</fullName>
    </recommendedName>
</protein>
<comment type="cofactor">
    <cofactor evidence="7">
        <name>Zn(2+)</name>
        <dbReference type="ChEBI" id="CHEBI:29105"/>
    </cofactor>
    <text evidence="7">Binds 1 zinc ion.</text>
</comment>
<dbReference type="CDD" id="cd06455">
    <property type="entry name" value="M3A_TOP"/>
    <property type="match status" value="1"/>
</dbReference>
<dbReference type="GO" id="GO:0006508">
    <property type="term" value="P:proteolysis"/>
    <property type="evidence" value="ECO:0007669"/>
    <property type="project" value="UniProtKB-KW"/>
</dbReference>
<dbReference type="GO" id="GO:0006518">
    <property type="term" value="P:peptide metabolic process"/>
    <property type="evidence" value="ECO:0007669"/>
    <property type="project" value="TreeGrafter"/>
</dbReference>
<comment type="similarity">
    <text evidence="1 7">Belongs to the peptidase M3 family.</text>
</comment>
<dbReference type="Gene3D" id="1.20.1050.40">
    <property type="entry name" value="Endopeptidase. Chain P, domain 1"/>
    <property type="match status" value="1"/>
</dbReference>
<gene>
    <name evidence="9" type="ORF">AB1Y20_023478</name>
</gene>
<dbReference type="Proteomes" id="UP001515480">
    <property type="component" value="Unassembled WGS sequence"/>
</dbReference>
<feature type="domain" description="Peptidase M3A/M3B catalytic" evidence="8">
    <location>
        <begin position="263"/>
        <end position="708"/>
    </location>
</feature>
<organism evidence="9 10">
    <name type="scientific">Prymnesium parvum</name>
    <name type="common">Toxic golden alga</name>
    <dbReference type="NCBI Taxonomy" id="97485"/>
    <lineage>
        <taxon>Eukaryota</taxon>
        <taxon>Haptista</taxon>
        <taxon>Haptophyta</taxon>
        <taxon>Prymnesiophyceae</taxon>
        <taxon>Prymnesiales</taxon>
        <taxon>Prymnesiaceae</taxon>
        <taxon>Prymnesium</taxon>
    </lineage>
</organism>
<evidence type="ECO:0000256" key="5">
    <source>
        <dbReference type="ARBA" id="ARBA00022833"/>
    </source>
</evidence>
<keyword evidence="4 7" id="KW-0378">Hydrolase</keyword>
<evidence type="ECO:0000313" key="9">
    <source>
        <dbReference type="EMBL" id="KAL1519997.1"/>
    </source>
</evidence>
<dbReference type="InterPro" id="IPR045090">
    <property type="entry name" value="Pept_M3A_M3B"/>
</dbReference>
<name>A0AB34JGU1_PRYPA</name>
<keyword evidence="6 7" id="KW-0482">Metalloprotease</keyword>
<keyword evidence="3 7" id="KW-0479">Metal-binding</keyword>
<dbReference type="FunFam" id="3.40.390.10:FF:000006">
    <property type="entry name" value="Thimet oligopeptidase 1"/>
    <property type="match status" value="1"/>
</dbReference>
<dbReference type="Gene3D" id="1.10.1370.10">
    <property type="entry name" value="Neurolysin, domain 3"/>
    <property type="match status" value="1"/>
</dbReference>
<dbReference type="GO" id="GO:0004222">
    <property type="term" value="F:metalloendopeptidase activity"/>
    <property type="evidence" value="ECO:0007669"/>
    <property type="project" value="InterPro"/>
</dbReference>
<keyword evidence="10" id="KW-1185">Reference proteome</keyword>
<evidence type="ECO:0000256" key="6">
    <source>
        <dbReference type="ARBA" id="ARBA00023049"/>
    </source>
</evidence>
<dbReference type="SUPFAM" id="SSF55486">
    <property type="entry name" value="Metalloproteases ('zincins'), catalytic domain"/>
    <property type="match status" value="1"/>
</dbReference>
<dbReference type="GO" id="GO:0046872">
    <property type="term" value="F:metal ion binding"/>
    <property type="evidence" value="ECO:0007669"/>
    <property type="project" value="UniProtKB-UniRule"/>
</dbReference>
<dbReference type="Gene3D" id="3.40.390.10">
    <property type="entry name" value="Collagenase (Catalytic Domain)"/>
    <property type="match status" value="1"/>
</dbReference>
<evidence type="ECO:0000313" key="10">
    <source>
        <dbReference type="Proteomes" id="UP001515480"/>
    </source>
</evidence>
<reference evidence="9 10" key="1">
    <citation type="journal article" date="2024" name="Science">
        <title>Giant polyketide synthase enzymes in the biosynthesis of giant marine polyether toxins.</title>
        <authorList>
            <person name="Fallon T.R."/>
            <person name="Shende V.V."/>
            <person name="Wierzbicki I.H."/>
            <person name="Pendleton A.L."/>
            <person name="Watervoot N.F."/>
            <person name="Auber R.P."/>
            <person name="Gonzalez D.J."/>
            <person name="Wisecaver J.H."/>
            <person name="Moore B.S."/>
        </authorList>
    </citation>
    <scope>NUCLEOTIDE SEQUENCE [LARGE SCALE GENOMIC DNA]</scope>
    <source>
        <strain evidence="9 10">12B1</strain>
    </source>
</reference>
<evidence type="ECO:0000256" key="4">
    <source>
        <dbReference type="ARBA" id="ARBA00022801"/>
    </source>
</evidence>
<dbReference type="AlphaFoldDB" id="A0AB34JGU1"/>
<sequence length="711" mass="78891">MADERAQCPCCADRLAFGALFKRPADAPSELCGACADALSPEEADALLDAMLSASPVKLRWDLSASQVAAGAAALERRCRARNDAVVRAHAAGTLSWQSTCAPLDEEDAEFALLESALTFPAHVSTDKALRDACTEAETQLSKYSVEANARADVYDALLAFSRTEEAGALRGERQRYLARRLRDFRRVGLHLDAETSARVRELNTRLSSLGIQFSKNLGEHAATLSFDGAALDGLPADWLAERRQEDGLYKVSLKYPCVVPVLERCRVEATRQRVEMAFNSRCREENTVILEELVRLRDEKARLLGYPTHAEFVTEIRMAGGAERVKGFLSELADKLRPLLEEELKDMRELKVADGAPDPTIYAWDRAYYCKRLEERRYQVDHEVLKQYFPLETVKEGLLAIYQNLLGLTFATEAPLEAAAWHKDVRAFRVTDTASGELVGFFYTDLHPRDGKYGHAACFGLQPACELRGAWMPPVAACVCNFPSPRDGGGAALLSHREVETFFHEFGHVMHQLCSKATMARFSGTRVERDFVEAPSQMLENWCWERESLCRMSCHHETAAPLPEELLAALLAAKKANAGVVNMRQIALASFDQAIHTAPEADTAQVFARLSQELLQVPASPGTNMAATFGHMAGGYDAQYYGYMWSDVYSADMFESRFLKEGILSPVTGMSYRKEILEPGGSRDAMDSLKAFLGREPIQEPFLRSKGLAL</sequence>
<dbReference type="PANTHER" id="PTHR11804">
    <property type="entry name" value="PROTEASE M3 THIMET OLIGOPEPTIDASE-RELATED"/>
    <property type="match status" value="1"/>
</dbReference>
<keyword evidence="5 7" id="KW-0862">Zinc</keyword>
<evidence type="ECO:0000256" key="2">
    <source>
        <dbReference type="ARBA" id="ARBA00022670"/>
    </source>
</evidence>
<proteinExistence type="inferred from homology"/>
<dbReference type="PANTHER" id="PTHR11804:SF84">
    <property type="entry name" value="SACCHAROLYSIN"/>
    <property type="match status" value="1"/>
</dbReference>
<dbReference type="EMBL" id="JBGBPQ010000009">
    <property type="protein sequence ID" value="KAL1519997.1"/>
    <property type="molecule type" value="Genomic_DNA"/>
</dbReference>
<comment type="caution">
    <text evidence="9">The sequence shown here is derived from an EMBL/GenBank/DDBJ whole genome shotgun (WGS) entry which is preliminary data.</text>
</comment>
<dbReference type="InterPro" id="IPR001567">
    <property type="entry name" value="Pept_M3A_M3B_dom"/>
</dbReference>
<evidence type="ECO:0000256" key="7">
    <source>
        <dbReference type="RuleBase" id="RU003435"/>
    </source>
</evidence>